<dbReference type="PATRIC" id="fig|1293598.4.peg.977"/>
<evidence type="ECO:0000256" key="1">
    <source>
        <dbReference type="SAM" id="Phobius"/>
    </source>
</evidence>
<proteinExistence type="predicted"/>
<dbReference type="EMBL" id="JQCE01000034">
    <property type="protein sequence ID" value="KRO16654.1"/>
    <property type="molecule type" value="Genomic_DNA"/>
</dbReference>
<evidence type="ECO:0000259" key="4">
    <source>
        <dbReference type="Pfam" id="PF11797"/>
    </source>
</evidence>
<feature type="chain" id="PRO_5006420692" evidence="2">
    <location>
        <begin position="26"/>
        <end position="338"/>
    </location>
</feature>
<keyword evidence="6" id="KW-1185">Reference proteome</keyword>
<dbReference type="InterPro" id="IPR010317">
    <property type="entry name" value="WxLIP_PGBD"/>
</dbReference>
<dbReference type="STRING" id="1293598.IV56_GL000927"/>
<feature type="signal peptide" evidence="2">
    <location>
        <begin position="1"/>
        <end position="25"/>
    </location>
</feature>
<dbReference type="Pfam" id="PF06030">
    <property type="entry name" value="WxLIP_PGBD"/>
    <property type="match status" value="1"/>
</dbReference>
<feature type="domain" description="WxL Interacting Protein peptidoglycan binding" evidence="3">
    <location>
        <begin position="30"/>
        <end position="149"/>
    </location>
</feature>
<dbReference type="Pfam" id="PF11797">
    <property type="entry name" value="WxLIP_HBD"/>
    <property type="match status" value="1"/>
</dbReference>
<keyword evidence="1" id="KW-0472">Membrane</keyword>
<feature type="transmembrane region" description="Helical" evidence="1">
    <location>
        <begin position="304"/>
        <end position="325"/>
    </location>
</feature>
<protein>
    <submittedName>
        <fullName evidence="5">Cell surface protein</fullName>
    </submittedName>
</protein>
<name>A0A0R2MSU6_9LACO</name>
<evidence type="ECO:0000259" key="3">
    <source>
        <dbReference type="Pfam" id="PF06030"/>
    </source>
</evidence>
<reference evidence="5 6" key="1">
    <citation type="journal article" date="2015" name="Genome Announc.">
        <title>Expanding the biotechnology potential of lactobacilli through comparative genomics of 213 strains and associated genera.</title>
        <authorList>
            <person name="Sun Z."/>
            <person name="Harris H.M."/>
            <person name="McCann A."/>
            <person name="Guo C."/>
            <person name="Argimon S."/>
            <person name="Zhang W."/>
            <person name="Yang X."/>
            <person name="Jeffery I.B."/>
            <person name="Cooney J.C."/>
            <person name="Kagawa T.F."/>
            <person name="Liu W."/>
            <person name="Song Y."/>
            <person name="Salvetti E."/>
            <person name="Wrobel A."/>
            <person name="Rasinkangas P."/>
            <person name="Parkhill J."/>
            <person name="Rea M.C."/>
            <person name="O'Sullivan O."/>
            <person name="Ritari J."/>
            <person name="Douillard F.P."/>
            <person name="Paul Ross R."/>
            <person name="Yang R."/>
            <person name="Briner A.E."/>
            <person name="Felis G.E."/>
            <person name="de Vos W.M."/>
            <person name="Barrangou R."/>
            <person name="Klaenhammer T.R."/>
            <person name="Caufield P.W."/>
            <person name="Cui Y."/>
            <person name="Zhang H."/>
            <person name="O'Toole P.W."/>
        </authorList>
    </citation>
    <scope>NUCLEOTIDE SEQUENCE [LARGE SCALE GENOMIC DNA]</scope>
    <source>
        <strain evidence="5 6">DSM 24301</strain>
    </source>
</reference>
<sequence>MKRLITFFGLLMTFLFFGKSQLVQAAGAEFTLQPVQNQDQREQADNGYFNLKVTPGKTGKVAVLVQNRSKTTSRTILVQPVNATTNDSAQIDYTPAKRQPNAAAAFTFTSLFPKPVTVTLKPEEGKVVTFEYIVPKQAFNGQLLGSIYALDQTKAATKAGELTNQFASAIAVVLSEQDQLPQANPTLSQANLAVLQNKPVVSLKLQNNQPRYVPQMTMDVKIVDRASGRTVAKKTTTKGSLAPNSTFNYAVPTGSQPLPSGNYQAKVTIKAPNKTWQLTKDFTVSGTQTAATQQDIFRPGNNNWWLWLIIGVLVIILLGLLVIFWRKKHRKMSDNNIN</sequence>
<dbReference type="Proteomes" id="UP000050969">
    <property type="component" value="Unassembled WGS sequence"/>
</dbReference>
<feature type="domain" description="WxL Interacting Protein host binding" evidence="4">
    <location>
        <begin position="159"/>
        <end position="290"/>
    </location>
</feature>
<evidence type="ECO:0000313" key="5">
    <source>
        <dbReference type="EMBL" id="KRO16654.1"/>
    </source>
</evidence>
<dbReference type="InterPro" id="IPR021759">
    <property type="entry name" value="WxLIP_HBD"/>
</dbReference>
<evidence type="ECO:0000256" key="2">
    <source>
        <dbReference type="SAM" id="SignalP"/>
    </source>
</evidence>
<evidence type="ECO:0000313" key="6">
    <source>
        <dbReference type="Proteomes" id="UP000050969"/>
    </source>
</evidence>
<keyword evidence="1" id="KW-1133">Transmembrane helix</keyword>
<dbReference type="AlphaFoldDB" id="A0A0R2MSU6"/>
<keyword evidence="1" id="KW-0812">Transmembrane</keyword>
<accession>A0A0R2MSU6</accession>
<organism evidence="5 6">
    <name type="scientific">Lacticaseibacillus saniviri JCM 17471 = DSM 24301</name>
    <dbReference type="NCBI Taxonomy" id="1293598"/>
    <lineage>
        <taxon>Bacteria</taxon>
        <taxon>Bacillati</taxon>
        <taxon>Bacillota</taxon>
        <taxon>Bacilli</taxon>
        <taxon>Lactobacillales</taxon>
        <taxon>Lactobacillaceae</taxon>
        <taxon>Lacticaseibacillus</taxon>
    </lineage>
</organism>
<comment type="caution">
    <text evidence="5">The sequence shown here is derived from an EMBL/GenBank/DDBJ whole genome shotgun (WGS) entry which is preliminary data.</text>
</comment>
<gene>
    <name evidence="5" type="ORF">IV56_GL000927</name>
</gene>
<keyword evidence="2" id="KW-0732">Signal</keyword>